<dbReference type="Proteomes" id="UP000676325">
    <property type="component" value="Unassembled WGS sequence"/>
</dbReference>
<sequence length="457" mass="47390">MSPYGNGGPGSGEGEADGGARSAAQAGPDSRVTNLILFTGKGGSGVTTLAAATAAHGAQRGMRTLLLSLGSLSHDGDGADLATVLDHPVGAVPTQVDGLLYAQSFAPQAAFEQWYGKAVTRVRTFVETVGLTPPDAAELLAPPGAGEPLALAEIAAAVDGGAWDLVVADLPPLGQALRLLSLPVAARDWLRRARPVETQAARALRPMLATFAGLPMPQTALVDLTDALVRECGAVEEVLTHQLSSVRLVATPDIVGLDRLRTARCGLALYGLRLDALMVNRQVVEAPRDSWSRGWAAAQQIAAEQLAEIFAGVARHEVPYRPCEPLGLEELAVVAAAAYGEVDGLGAPGRAPAPAVAKSGEGYVLSVPLPGADRRAMGLLRRDEELVLTVGPYRRTLRLEPVLRRCKIAGAVLRNQALEIRFVPDPAQWPADRADEEPADGGPPAPPDAAGAAAASS</sequence>
<organism evidence="5 6">
    <name type="scientific">Actinospica acidithermotolerans</name>
    <dbReference type="NCBI Taxonomy" id="2828514"/>
    <lineage>
        <taxon>Bacteria</taxon>
        <taxon>Bacillati</taxon>
        <taxon>Actinomycetota</taxon>
        <taxon>Actinomycetes</taxon>
        <taxon>Catenulisporales</taxon>
        <taxon>Actinospicaceae</taxon>
        <taxon>Actinospica</taxon>
    </lineage>
</organism>
<dbReference type="GO" id="GO:0016887">
    <property type="term" value="F:ATP hydrolysis activity"/>
    <property type="evidence" value="ECO:0007669"/>
    <property type="project" value="InterPro"/>
</dbReference>
<keyword evidence="6" id="KW-1185">Reference proteome</keyword>
<feature type="region of interest" description="Disordered" evidence="2">
    <location>
        <begin position="426"/>
        <end position="457"/>
    </location>
</feature>
<gene>
    <name evidence="5" type="ORF">KDK95_09335</name>
</gene>
<dbReference type="PANTHER" id="PTHR10803">
    <property type="entry name" value="ARSENICAL PUMP-DRIVING ATPASE ARSENITE-TRANSLOCATING ATPASE"/>
    <property type="match status" value="1"/>
</dbReference>
<feature type="compositionally biased region" description="Gly residues" evidence="2">
    <location>
        <begin position="1"/>
        <end position="13"/>
    </location>
</feature>
<dbReference type="Pfam" id="PF17886">
    <property type="entry name" value="ArsA_HSP20"/>
    <property type="match status" value="1"/>
</dbReference>
<evidence type="ECO:0000259" key="3">
    <source>
        <dbReference type="Pfam" id="PF02374"/>
    </source>
</evidence>
<evidence type="ECO:0000313" key="6">
    <source>
        <dbReference type="Proteomes" id="UP000676325"/>
    </source>
</evidence>
<dbReference type="Gene3D" id="2.60.40.790">
    <property type="match status" value="1"/>
</dbReference>
<dbReference type="InterPro" id="IPR027417">
    <property type="entry name" value="P-loop_NTPase"/>
</dbReference>
<dbReference type="GO" id="GO:0005524">
    <property type="term" value="F:ATP binding"/>
    <property type="evidence" value="ECO:0007669"/>
    <property type="project" value="InterPro"/>
</dbReference>
<evidence type="ECO:0000313" key="5">
    <source>
        <dbReference type="EMBL" id="MBR7826504.1"/>
    </source>
</evidence>
<feature type="compositionally biased region" description="Low complexity" evidence="2">
    <location>
        <begin position="448"/>
        <end position="457"/>
    </location>
</feature>
<dbReference type="RefSeq" id="WP_212517652.1">
    <property type="nucleotide sequence ID" value="NZ_JAGSOH010000018.1"/>
</dbReference>
<dbReference type="Pfam" id="PF02374">
    <property type="entry name" value="ArsA_ATPase"/>
    <property type="match status" value="1"/>
</dbReference>
<comment type="similarity">
    <text evidence="1">Belongs to the arsA ATPase family.</text>
</comment>
<name>A0A941EEZ0_9ACTN</name>
<dbReference type="SUPFAM" id="SSF52540">
    <property type="entry name" value="P-loop containing nucleoside triphosphate hydrolases"/>
    <property type="match status" value="1"/>
</dbReference>
<dbReference type="InterPro" id="IPR040612">
    <property type="entry name" value="ArsA_HSP20-like"/>
</dbReference>
<dbReference type="Gene3D" id="3.40.50.300">
    <property type="entry name" value="P-loop containing nucleotide triphosphate hydrolases"/>
    <property type="match status" value="1"/>
</dbReference>
<proteinExistence type="inferred from homology"/>
<evidence type="ECO:0000259" key="4">
    <source>
        <dbReference type="Pfam" id="PF17886"/>
    </source>
</evidence>
<evidence type="ECO:0000256" key="1">
    <source>
        <dbReference type="ARBA" id="ARBA00011040"/>
    </source>
</evidence>
<dbReference type="InterPro" id="IPR025723">
    <property type="entry name" value="ArsA/GET3_ATPase-like"/>
</dbReference>
<dbReference type="EMBL" id="JAGSOH010000018">
    <property type="protein sequence ID" value="MBR7826504.1"/>
    <property type="molecule type" value="Genomic_DNA"/>
</dbReference>
<accession>A0A941EEZ0</accession>
<protein>
    <submittedName>
        <fullName evidence="5">ArsA family ATPase</fullName>
    </submittedName>
</protein>
<dbReference type="AlphaFoldDB" id="A0A941EEZ0"/>
<feature type="domain" description="ArsA/GET3 Anion-transporting ATPase-like" evidence="3">
    <location>
        <begin position="34"/>
        <end position="337"/>
    </location>
</feature>
<evidence type="ECO:0000256" key="2">
    <source>
        <dbReference type="SAM" id="MobiDB-lite"/>
    </source>
</evidence>
<feature type="domain" description="ArsA HSP20-like" evidence="4">
    <location>
        <begin position="361"/>
        <end position="422"/>
    </location>
</feature>
<dbReference type="InterPro" id="IPR008978">
    <property type="entry name" value="HSP20-like_chaperone"/>
</dbReference>
<feature type="region of interest" description="Disordered" evidence="2">
    <location>
        <begin position="1"/>
        <end position="27"/>
    </location>
</feature>
<reference evidence="5" key="1">
    <citation type="submission" date="2021-04" db="EMBL/GenBank/DDBJ databases">
        <title>Genome based classification of Actinospica acidithermotolerans sp. nov., an actinobacterium isolated from an Indonesian hot spring.</title>
        <authorList>
            <person name="Kusuma A.B."/>
            <person name="Putra K.E."/>
            <person name="Nafisah S."/>
            <person name="Loh J."/>
            <person name="Nouioui I."/>
            <person name="Goodfellow M."/>
        </authorList>
    </citation>
    <scope>NUCLEOTIDE SEQUENCE</scope>
    <source>
        <strain evidence="5">MGRD01-02</strain>
    </source>
</reference>
<dbReference type="InterPro" id="IPR016300">
    <property type="entry name" value="ATPase_ArsA/GET3"/>
</dbReference>
<comment type="caution">
    <text evidence="5">The sequence shown here is derived from an EMBL/GenBank/DDBJ whole genome shotgun (WGS) entry which is preliminary data.</text>
</comment>
<dbReference type="PANTHER" id="PTHR10803:SF3">
    <property type="entry name" value="ATPASE GET3"/>
    <property type="match status" value="1"/>
</dbReference>